<comment type="caution">
    <text evidence="9">The sequence shown here is derived from an EMBL/GenBank/DDBJ whole genome shotgun (WGS) entry which is preliminary data.</text>
</comment>
<dbReference type="Gene3D" id="3.40.50.2300">
    <property type="match status" value="1"/>
</dbReference>
<keyword evidence="4" id="KW-0804">Transcription</keyword>
<keyword evidence="3 9" id="KW-0238">DNA-binding</keyword>
<dbReference type="PROSITE" id="PS50043">
    <property type="entry name" value="HTH_LUXR_2"/>
    <property type="match status" value="1"/>
</dbReference>
<dbReference type="SMART" id="SM00448">
    <property type="entry name" value="REC"/>
    <property type="match status" value="1"/>
</dbReference>
<dbReference type="PANTHER" id="PTHR43214:SF24">
    <property type="entry name" value="TRANSCRIPTIONAL REGULATORY PROTEIN NARL-RELATED"/>
    <property type="match status" value="1"/>
</dbReference>
<dbReference type="GO" id="GO:0006355">
    <property type="term" value="P:regulation of DNA-templated transcription"/>
    <property type="evidence" value="ECO:0007669"/>
    <property type="project" value="InterPro"/>
</dbReference>
<dbReference type="InterPro" id="IPR058245">
    <property type="entry name" value="NreC/VraR/RcsB-like_REC"/>
</dbReference>
<dbReference type="InterPro" id="IPR000792">
    <property type="entry name" value="Tscrpt_reg_LuxR_C"/>
</dbReference>
<organism evidence="9 10">
    <name type="scientific">Xylanimonas oleitrophica</name>
    <dbReference type="NCBI Taxonomy" id="2607479"/>
    <lineage>
        <taxon>Bacteria</taxon>
        <taxon>Bacillati</taxon>
        <taxon>Actinomycetota</taxon>
        <taxon>Actinomycetes</taxon>
        <taxon>Micrococcales</taxon>
        <taxon>Promicromonosporaceae</taxon>
        <taxon>Xylanimonas</taxon>
    </lineage>
</organism>
<dbReference type="InterPro" id="IPR016032">
    <property type="entry name" value="Sig_transdc_resp-reg_C-effctor"/>
</dbReference>
<dbReference type="PRINTS" id="PR00038">
    <property type="entry name" value="HTHLUXR"/>
</dbReference>
<evidence type="ECO:0000256" key="5">
    <source>
        <dbReference type="PROSITE-ProRule" id="PRU00169"/>
    </source>
</evidence>
<evidence type="ECO:0000313" key="9">
    <source>
        <dbReference type="EMBL" id="PZR54318.1"/>
    </source>
</evidence>
<proteinExistence type="predicted"/>
<evidence type="ECO:0000259" key="8">
    <source>
        <dbReference type="PROSITE" id="PS50110"/>
    </source>
</evidence>
<keyword evidence="1 5" id="KW-0597">Phosphoprotein</keyword>
<dbReference type="Proteomes" id="UP000248783">
    <property type="component" value="Unassembled WGS sequence"/>
</dbReference>
<dbReference type="Pfam" id="PF00072">
    <property type="entry name" value="Response_reg"/>
    <property type="match status" value="1"/>
</dbReference>
<sequence>MAGAVLDAAARGDEGDRVTQDVTSWTDGADGTPEGAAGAVRVVLVDDQQLVRAGFRMVIDSQPDLTVVAEAGDGVEALRVLERTPADVVLMDVRMPRLDGLGATARLTATGTGPRVIVLTTFDLDEYVLEAIRSGASGFLLKDAPPEQMLAAIRTVHRGDAVIAPSSTKRLLEHLVTALPASADGGRSPEHEALATLTDREREVLVLMARGRSNTEIGQELFVAEATVKTHVGRVLAKLGARDRVQAVVLAYETGLVRPGA</sequence>
<feature type="modified residue" description="4-aspartylphosphate" evidence="5">
    <location>
        <position position="92"/>
    </location>
</feature>
<accession>A0A2W5XV66</accession>
<dbReference type="InterPro" id="IPR039420">
    <property type="entry name" value="WalR-like"/>
</dbReference>
<feature type="compositionally biased region" description="Basic and acidic residues" evidence="6">
    <location>
        <begin position="10"/>
        <end position="19"/>
    </location>
</feature>
<evidence type="ECO:0000256" key="1">
    <source>
        <dbReference type="ARBA" id="ARBA00022553"/>
    </source>
</evidence>
<dbReference type="Pfam" id="PF00196">
    <property type="entry name" value="GerE"/>
    <property type="match status" value="1"/>
</dbReference>
<feature type="region of interest" description="Disordered" evidence="6">
    <location>
        <begin position="1"/>
        <end position="33"/>
    </location>
</feature>
<evidence type="ECO:0000256" key="3">
    <source>
        <dbReference type="ARBA" id="ARBA00023125"/>
    </source>
</evidence>
<dbReference type="CDD" id="cd06170">
    <property type="entry name" value="LuxR_C_like"/>
    <property type="match status" value="1"/>
</dbReference>
<dbReference type="InterPro" id="IPR011006">
    <property type="entry name" value="CheY-like_superfamily"/>
</dbReference>
<dbReference type="GO" id="GO:0000160">
    <property type="term" value="P:phosphorelay signal transduction system"/>
    <property type="evidence" value="ECO:0007669"/>
    <property type="project" value="InterPro"/>
</dbReference>
<dbReference type="InterPro" id="IPR001789">
    <property type="entry name" value="Sig_transdc_resp-reg_receiver"/>
</dbReference>
<dbReference type="SMART" id="SM00421">
    <property type="entry name" value="HTH_LUXR"/>
    <property type="match status" value="1"/>
</dbReference>
<evidence type="ECO:0000313" key="10">
    <source>
        <dbReference type="Proteomes" id="UP000248783"/>
    </source>
</evidence>
<feature type="domain" description="HTH luxR-type" evidence="7">
    <location>
        <begin position="190"/>
        <end position="255"/>
    </location>
</feature>
<name>A0A2W5XV66_9MICO</name>
<feature type="domain" description="Response regulatory" evidence="8">
    <location>
        <begin position="41"/>
        <end position="157"/>
    </location>
</feature>
<dbReference type="EMBL" id="QKWH01000002">
    <property type="protein sequence ID" value="PZR54318.1"/>
    <property type="molecule type" value="Genomic_DNA"/>
</dbReference>
<dbReference type="SUPFAM" id="SSF46894">
    <property type="entry name" value="C-terminal effector domain of the bipartite response regulators"/>
    <property type="match status" value="1"/>
</dbReference>
<gene>
    <name evidence="9" type="ORF">DNL40_05300</name>
</gene>
<dbReference type="PROSITE" id="PS50110">
    <property type="entry name" value="RESPONSE_REGULATORY"/>
    <property type="match status" value="1"/>
</dbReference>
<protein>
    <submittedName>
        <fullName evidence="9">DNA-binding response regulator</fullName>
    </submittedName>
</protein>
<evidence type="ECO:0000259" key="7">
    <source>
        <dbReference type="PROSITE" id="PS50043"/>
    </source>
</evidence>
<keyword evidence="10" id="KW-1185">Reference proteome</keyword>
<dbReference type="GO" id="GO:0003677">
    <property type="term" value="F:DNA binding"/>
    <property type="evidence" value="ECO:0007669"/>
    <property type="project" value="UniProtKB-KW"/>
</dbReference>
<dbReference type="SUPFAM" id="SSF52172">
    <property type="entry name" value="CheY-like"/>
    <property type="match status" value="1"/>
</dbReference>
<evidence type="ECO:0000256" key="6">
    <source>
        <dbReference type="SAM" id="MobiDB-lite"/>
    </source>
</evidence>
<keyword evidence="2" id="KW-0805">Transcription regulation</keyword>
<dbReference type="CDD" id="cd17535">
    <property type="entry name" value="REC_NarL-like"/>
    <property type="match status" value="1"/>
</dbReference>
<dbReference type="PANTHER" id="PTHR43214">
    <property type="entry name" value="TWO-COMPONENT RESPONSE REGULATOR"/>
    <property type="match status" value="1"/>
</dbReference>
<dbReference type="PROSITE" id="PS00622">
    <property type="entry name" value="HTH_LUXR_1"/>
    <property type="match status" value="1"/>
</dbReference>
<dbReference type="AlphaFoldDB" id="A0A2W5XV66"/>
<evidence type="ECO:0000256" key="4">
    <source>
        <dbReference type="ARBA" id="ARBA00023163"/>
    </source>
</evidence>
<evidence type="ECO:0000256" key="2">
    <source>
        <dbReference type="ARBA" id="ARBA00023015"/>
    </source>
</evidence>
<reference evidence="9 10" key="1">
    <citation type="submission" date="2018-06" db="EMBL/GenBank/DDBJ databases">
        <title>Whole genome sequencing of a novel hydrocarbon degrading bacterial strain, PW21 isolated from oil contaminated produced water sample.</title>
        <authorList>
            <person name="Nagkirti P."/>
            <person name="Shaikh A."/>
            <person name="Gowdaman V."/>
            <person name="Engineer A.E."/>
            <person name="Dagar S."/>
            <person name="Dhakephalkar P.K."/>
        </authorList>
    </citation>
    <scope>NUCLEOTIDE SEQUENCE [LARGE SCALE GENOMIC DNA]</scope>
    <source>
        <strain evidence="9 10">PW21</strain>
    </source>
</reference>